<dbReference type="InterPro" id="IPR001647">
    <property type="entry name" value="HTH_TetR"/>
</dbReference>
<dbReference type="Gene3D" id="1.10.10.60">
    <property type="entry name" value="Homeodomain-like"/>
    <property type="match status" value="1"/>
</dbReference>
<reference evidence="6 7" key="1">
    <citation type="submission" date="2023-07" db="EMBL/GenBank/DDBJ databases">
        <title>Sequencing the genomes of 1000 actinobacteria strains.</title>
        <authorList>
            <person name="Klenk H.-P."/>
        </authorList>
    </citation>
    <scope>NUCLEOTIDE SEQUENCE [LARGE SCALE GENOMIC DNA]</scope>
    <source>
        <strain evidence="6 7">DSM 45805</strain>
    </source>
</reference>
<dbReference type="SUPFAM" id="SSF48498">
    <property type="entry name" value="Tetracyclin repressor-like, C-terminal domain"/>
    <property type="match status" value="1"/>
</dbReference>
<dbReference type="PANTHER" id="PTHR30055">
    <property type="entry name" value="HTH-TYPE TRANSCRIPTIONAL REGULATOR RUTR"/>
    <property type="match status" value="1"/>
</dbReference>
<evidence type="ECO:0000313" key="6">
    <source>
        <dbReference type="EMBL" id="MDQ0380489.1"/>
    </source>
</evidence>
<organism evidence="6 7">
    <name type="scientific">Amycolatopsis thermophila</name>
    <dbReference type="NCBI Taxonomy" id="206084"/>
    <lineage>
        <taxon>Bacteria</taxon>
        <taxon>Bacillati</taxon>
        <taxon>Actinomycetota</taxon>
        <taxon>Actinomycetes</taxon>
        <taxon>Pseudonocardiales</taxon>
        <taxon>Pseudonocardiaceae</taxon>
        <taxon>Amycolatopsis</taxon>
    </lineage>
</organism>
<comment type="caution">
    <text evidence="6">The sequence shown here is derived from an EMBL/GenBank/DDBJ whole genome shotgun (WGS) entry which is preliminary data.</text>
</comment>
<evidence type="ECO:0000256" key="1">
    <source>
        <dbReference type="ARBA" id="ARBA00023015"/>
    </source>
</evidence>
<keyword evidence="1" id="KW-0805">Transcription regulation</keyword>
<evidence type="ECO:0000259" key="5">
    <source>
        <dbReference type="PROSITE" id="PS50977"/>
    </source>
</evidence>
<dbReference type="Pfam" id="PF00440">
    <property type="entry name" value="TetR_N"/>
    <property type="match status" value="1"/>
</dbReference>
<dbReference type="PANTHER" id="PTHR30055:SF234">
    <property type="entry name" value="HTH-TYPE TRANSCRIPTIONAL REGULATOR BETI"/>
    <property type="match status" value="1"/>
</dbReference>
<name>A0ABU0EYU3_9PSEU</name>
<feature type="DNA-binding region" description="H-T-H motif" evidence="4">
    <location>
        <begin position="39"/>
        <end position="58"/>
    </location>
</feature>
<dbReference type="EMBL" id="JAUSUT010000001">
    <property type="protein sequence ID" value="MDQ0380489.1"/>
    <property type="molecule type" value="Genomic_DNA"/>
</dbReference>
<dbReference type="InterPro" id="IPR041490">
    <property type="entry name" value="KstR2_TetR_C"/>
</dbReference>
<feature type="domain" description="HTH tetR-type" evidence="5">
    <location>
        <begin position="16"/>
        <end position="76"/>
    </location>
</feature>
<dbReference type="PRINTS" id="PR00455">
    <property type="entry name" value="HTHTETR"/>
</dbReference>
<dbReference type="Pfam" id="PF17932">
    <property type="entry name" value="TetR_C_24"/>
    <property type="match status" value="1"/>
</dbReference>
<evidence type="ECO:0000256" key="3">
    <source>
        <dbReference type="ARBA" id="ARBA00023163"/>
    </source>
</evidence>
<accession>A0ABU0EYU3</accession>
<proteinExistence type="predicted"/>
<keyword evidence="2 4" id="KW-0238">DNA-binding</keyword>
<evidence type="ECO:0000256" key="2">
    <source>
        <dbReference type="ARBA" id="ARBA00023125"/>
    </source>
</evidence>
<dbReference type="PROSITE" id="PS50977">
    <property type="entry name" value="HTH_TETR_2"/>
    <property type="match status" value="1"/>
</dbReference>
<keyword evidence="7" id="KW-1185">Reference proteome</keyword>
<dbReference type="InterPro" id="IPR009057">
    <property type="entry name" value="Homeodomain-like_sf"/>
</dbReference>
<dbReference type="SUPFAM" id="SSF46689">
    <property type="entry name" value="Homeodomain-like"/>
    <property type="match status" value="1"/>
</dbReference>
<dbReference type="InterPro" id="IPR050109">
    <property type="entry name" value="HTH-type_TetR-like_transc_reg"/>
</dbReference>
<keyword evidence="3" id="KW-0804">Transcription</keyword>
<sequence>MNSRSPVAGLISESSGGTRAAILNAALAAFGEKGFNGASMRDVAAGAGTSLSNLYNYFPSKSHLLAELLRRANDELLHRTSTAVRDAGDDPADRLREAVKAYVGFVVDHQTAALVAISEIRYLHGEHRERVVRARDSTQAIFGEIIADGVAGNRFPTPYPDGAARNIVSMCSAISTWYHPEGQLSKEALAEQHARYALALLETRLDG</sequence>
<gene>
    <name evidence="6" type="ORF">FB470_004483</name>
</gene>
<dbReference type="RefSeq" id="WP_306994478.1">
    <property type="nucleotide sequence ID" value="NZ_JAUSUT010000001.1"/>
</dbReference>
<protein>
    <submittedName>
        <fullName evidence="6">AcrR family transcriptional regulator</fullName>
    </submittedName>
</protein>
<evidence type="ECO:0000256" key="4">
    <source>
        <dbReference type="PROSITE-ProRule" id="PRU00335"/>
    </source>
</evidence>
<dbReference type="InterPro" id="IPR036271">
    <property type="entry name" value="Tet_transcr_reg_TetR-rel_C_sf"/>
</dbReference>
<dbReference type="Gene3D" id="1.10.357.10">
    <property type="entry name" value="Tetracycline Repressor, domain 2"/>
    <property type="match status" value="1"/>
</dbReference>
<dbReference type="Proteomes" id="UP001229651">
    <property type="component" value="Unassembled WGS sequence"/>
</dbReference>
<evidence type="ECO:0000313" key="7">
    <source>
        <dbReference type="Proteomes" id="UP001229651"/>
    </source>
</evidence>